<proteinExistence type="predicted"/>
<dbReference type="SUPFAM" id="SSF55608">
    <property type="entry name" value="Homing endonucleases"/>
    <property type="match status" value="1"/>
</dbReference>
<sequence length="153" mass="17817">MVKLLLYIQIMLGCDVILTKEEKAYIAGIVDGEGSIMLLKFHKNQFPAPCISIASTTMELLDWIKLKTGMGTIKHKKNYNLERHRECFTYVVKYNDAITLLSAIEAYLVIETKRKRAKFILNGYKNVTPRNGRYSLEKLEAKQMFYEEFMKLH</sequence>
<organism evidence="1 2">
    <name type="scientific">Clostridium acidisoli DSM 12555</name>
    <dbReference type="NCBI Taxonomy" id="1121291"/>
    <lineage>
        <taxon>Bacteria</taxon>
        <taxon>Bacillati</taxon>
        <taxon>Bacillota</taxon>
        <taxon>Clostridia</taxon>
        <taxon>Eubacteriales</taxon>
        <taxon>Clostridiaceae</taxon>
        <taxon>Clostridium</taxon>
    </lineage>
</organism>
<gene>
    <name evidence="1" type="ORF">SAMN02745134_02051</name>
</gene>
<name>A0A1W1XJ27_9CLOT</name>
<evidence type="ECO:0000313" key="2">
    <source>
        <dbReference type="Proteomes" id="UP000192468"/>
    </source>
</evidence>
<protein>
    <recommendedName>
        <fullName evidence="3">LAGLIDADG endonuclease</fullName>
    </recommendedName>
</protein>
<dbReference type="AlphaFoldDB" id="A0A1W1XJ27"/>
<evidence type="ECO:0008006" key="3">
    <source>
        <dbReference type="Google" id="ProtNLM"/>
    </source>
</evidence>
<dbReference type="Gene3D" id="3.10.28.10">
    <property type="entry name" value="Homing endonucleases"/>
    <property type="match status" value="1"/>
</dbReference>
<dbReference type="InterPro" id="IPR027434">
    <property type="entry name" value="Homing_endonucl"/>
</dbReference>
<dbReference type="Proteomes" id="UP000192468">
    <property type="component" value="Unassembled WGS sequence"/>
</dbReference>
<dbReference type="EMBL" id="FWXH01000006">
    <property type="protein sequence ID" value="SMC23965.1"/>
    <property type="molecule type" value="Genomic_DNA"/>
</dbReference>
<keyword evidence="2" id="KW-1185">Reference proteome</keyword>
<reference evidence="1 2" key="1">
    <citation type="submission" date="2017-04" db="EMBL/GenBank/DDBJ databases">
        <authorList>
            <person name="Afonso C.L."/>
            <person name="Miller P.J."/>
            <person name="Scott M.A."/>
            <person name="Spackman E."/>
            <person name="Goraichik I."/>
            <person name="Dimitrov K.M."/>
            <person name="Suarez D.L."/>
            <person name="Swayne D.E."/>
        </authorList>
    </citation>
    <scope>NUCLEOTIDE SEQUENCE [LARGE SCALE GENOMIC DNA]</scope>
    <source>
        <strain evidence="1 2">DSM 12555</strain>
    </source>
</reference>
<accession>A0A1W1XJ27</accession>
<evidence type="ECO:0000313" key="1">
    <source>
        <dbReference type="EMBL" id="SMC23965.1"/>
    </source>
</evidence>